<keyword evidence="8" id="KW-1185">Reference proteome</keyword>
<dbReference type="InterPro" id="IPR032835">
    <property type="entry name" value="RhoGAP-FF1"/>
</dbReference>
<accession>H2XRD5</accession>
<evidence type="ECO:0000313" key="8">
    <source>
        <dbReference type="Proteomes" id="UP000008144"/>
    </source>
</evidence>
<dbReference type="SMART" id="SM00441">
    <property type="entry name" value="FF"/>
    <property type="match status" value="2"/>
</dbReference>
<dbReference type="FunCoup" id="H2XRD5">
    <property type="interactions" value="42"/>
</dbReference>
<dbReference type="GO" id="GO:0005096">
    <property type="term" value="F:GTPase activator activity"/>
    <property type="evidence" value="ECO:0000318"/>
    <property type="project" value="GO_Central"/>
</dbReference>
<dbReference type="CDD" id="cd22207">
    <property type="entry name" value="pseudoGTPaseD_p190RhoGAP"/>
    <property type="match status" value="1"/>
</dbReference>
<dbReference type="SMART" id="SM00324">
    <property type="entry name" value="RhoGAP"/>
    <property type="match status" value="1"/>
</dbReference>
<sequence>CDAMSKEKRKSVFNIAVVGLSGTEQIKGESGVGKSCLCNRFVREEADNYYPDHTSVLSQSDFGGRVVNNDHFLFWGDVTKKDDSGIDYKFNVIEQTEFIDDQSYQPHRSSSNQLYVKRCAQTKISSAEKMMYICTDQLAIESDFDVKLMPEGKVVIDGFILCFDVSFVKYRTIDDQVRFVQNVYHYLAKTKKPILFALTKCDEALNPFVAEAMKFAASCGGKRSSGIPVVETSASENINVTQAFLNLAQLIDKSRSKSKIASFEDAAQVRKELLKDAKKKLETLLAHTVVKYDESWTTARKTLENELDYQRFVDLEGKNAASKIFRKHVNRLRDEYRSELQSKYLHYLPRALKLILPNVVSLRPTWNDTLLLMSKNPKFDRCSYSTLQLVPWYEHKHINSLEDRRIPYELLLTLEAEQIFRFHRQELEVVQRRCEVKDKFREMLAHSPQVTPGREWDEVAKFFKQNNFFNEISENELSTIYEQFQTEITEKAKENFQELLWEKLDIFASNNNGTHMDIQGIASCHDALKEDPSRYIAMAKLPKQRDEILNRHISETLYPPVDTWGSECLGKVLQVKRDLKSGKHQNSFIPSPSLRWQLKEGSDSLNVVLLGADGLSHELANEITVHSSDDEYTLDGCIHQLRLRSIDGNVRLLSNSFKTSSFSPHGCIAVYSSMESLRYIEKSLENTVMSLPDQAEAPPFQGLPVSILLASYSNSEKEVHKLRDAGERLASRIGCPFIDVLPPEYAYNRRFHESQIRLAMRSLIEGIKERAGSGRNSTVDPDQSGGVGVDGTLSPDLRIIMCTSVGDLSAAEIALFPLLNHTSFRDCPPKDTEEEDDDAELPDSVVIETYLGNRRRRIAVTLTSYQSARHLLSKGHPLHGFILVYDTMRKSSFSILKVFANNTASAYPLLLLCVSPNEERPPAAAFFQQNKIARQLVVDGNTLADKLQAKFVSASSKHRHQPQVYSTFFKDAWEHKEDTEAIHSNDDVKEDEREENGTGSSTPRSSASERKFKVGSDDYRPETPRFKVGSDDYRPETPRASPTAGLIDNEFQMNPAYDNCEPYTKKTSQPSHLYPNNSTNAPGKLNPDLLNRVAAGIKKQPVRQALLLRQQSLSDTLAPEPSHEPPYMTVHDPTKVGFRVLPPGYEQAKPLFKIQQSYIICTQVSLGRGFTSSQEDLLHPSPSVLSSSSVVKGLLERSSHTPKDEKLWRKEEKRRKEEEKKKVKTRILAPKLGWQGGQAYPKNLGTALIILKKEKEQRIRYKEKQKQNQSTRHPPNSVAIGNKHNVSDYFNKNLDEIIQGLNHMVPLFVEKCVQFLETYGLSTEGLYRIPANAKERENLIRRFDEDNTIEFNATEVSVSTITGSLTWFFSQRNLPDPLIPYHLHDELEEAVGMPDASLKVCSVRGVIRKLPYANYATFKYLCTHLRTVSDNEAENKMSSENLAICWWPTLFRPEVDLSLNSAAVAGMTKICFRDVLLACINQYAFIFYGKQEV</sequence>
<dbReference type="InterPro" id="IPR027417">
    <property type="entry name" value="P-loop_NTPase"/>
</dbReference>
<feature type="compositionally biased region" description="Basic and acidic residues" evidence="3">
    <location>
        <begin position="979"/>
        <end position="991"/>
    </location>
</feature>
<dbReference type="GO" id="GO:0007266">
    <property type="term" value="P:Rho protein signal transduction"/>
    <property type="evidence" value="ECO:0000318"/>
    <property type="project" value="GO_Central"/>
</dbReference>
<reference evidence="8" key="1">
    <citation type="journal article" date="2002" name="Science">
        <title>The draft genome of Ciona intestinalis: insights into chordate and vertebrate origins.</title>
        <authorList>
            <person name="Dehal P."/>
            <person name="Satou Y."/>
            <person name="Campbell R.K."/>
            <person name="Chapman J."/>
            <person name="Degnan B."/>
            <person name="De Tomaso A."/>
            <person name="Davidson B."/>
            <person name="Di Gregorio A."/>
            <person name="Gelpke M."/>
            <person name="Goodstein D.M."/>
            <person name="Harafuji N."/>
            <person name="Hastings K.E."/>
            <person name="Ho I."/>
            <person name="Hotta K."/>
            <person name="Huang W."/>
            <person name="Kawashima T."/>
            <person name="Lemaire P."/>
            <person name="Martinez D."/>
            <person name="Meinertzhagen I.A."/>
            <person name="Necula S."/>
            <person name="Nonaka M."/>
            <person name="Putnam N."/>
            <person name="Rash S."/>
            <person name="Saiga H."/>
            <person name="Satake M."/>
            <person name="Terry A."/>
            <person name="Yamada L."/>
            <person name="Wang H.G."/>
            <person name="Awazu S."/>
            <person name="Azumi K."/>
            <person name="Boore J."/>
            <person name="Branno M."/>
            <person name="Chin-Bow S."/>
            <person name="DeSantis R."/>
            <person name="Doyle S."/>
            <person name="Francino P."/>
            <person name="Keys D.N."/>
            <person name="Haga S."/>
            <person name="Hayashi H."/>
            <person name="Hino K."/>
            <person name="Imai K.S."/>
            <person name="Inaba K."/>
            <person name="Kano S."/>
            <person name="Kobayashi K."/>
            <person name="Kobayashi M."/>
            <person name="Lee B.I."/>
            <person name="Makabe K.W."/>
            <person name="Manohar C."/>
            <person name="Matassi G."/>
            <person name="Medina M."/>
            <person name="Mochizuki Y."/>
            <person name="Mount S."/>
            <person name="Morishita T."/>
            <person name="Miura S."/>
            <person name="Nakayama A."/>
            <person name="Nishizaka S."/>
            <person name="Nomoto H."/>
            <person name="Ohta F."/>
            <person name="Oishi K."/>
            <person name="Rigoutsos I."/>
            <person name="Sano M."/>
            <person name="Sasaki A."/>
            <person name="Sasakura Y."/>
            <person name="Shoguchi E."/>
            <person name="Shin-i T."/>
            <person name="Spagnuolo A."/>
            <person name="Stainier D."/>
            <person name="Suzuki M.M."/>
            <person name="Tassy O."/>
            <person name="Takatori N."/>
            <person name="Tokuoka M."/>
            <person name="Yagi K."/>
            <person name="Yoshizaki F."/>
            <person name="Wada S."/>
            <person name="Zhang C."/>
            <person name="Hyatt P.D."/>
            <person name="Larimer F."/>
            <person name="Detter C."/>
            <person name="Doggett N."/>
            <person name="Glavina T."/>
            <person name="Hawkins T."/>
            <person name="Richardson P."/>
            <person name="Lucas S."/>
            <person name="Kohara Y."/>
            <person name="Levine M."/>
            <person name="Satoh N."/>
            <person name="Rokhsar D.S."/>
        </authorList>
    </citation>
    <scope>NUCLEOTIDE SEQUENCE [LARGE SCALE GENOMIC DNA]</scope>
</reference>
<dbReference type="HOGENOM" id="CLU_004268_0_0_1"/>
<dbReference type="Pfam" id="PF19518">
    <property type="entry name" value="RhoGAP_pG1_pG2"/>
    <property type="match status" value="1"/>
</dbReference>
<feature type="domain" description="PG1 pseudoGTPase" evidence="5">
    <location>
        <begin position="599"/>
        <end position="773"/>
    </location>
</feature>
<feature type="domain" description="PG2 pseudoGTPase" evidence="6">
    <location>
        <begin position="798"/>
        <end position="978"/>
    </location>
</feature>
<reference evidence="7" key="3">
    <citation type="submission" date="2025-09" db="UniProtKB">
        <authorList>
            <consortium name="Ensembl"/>
        </authorList>
    </citation>
    <scope>IDENTIFICATION</scope>
</reference>
<evidence type="ECO:0000256" key="2">
    <source>
        <dbReference type="ARBA" id="ARBA00022737"/>
    </source>
</evidence>
<dbReference type="SUPFAM" id="SSF81698">
    <property type="entry name" value="FF domain"/>
    <property type="match status" value="1"/>
</dbReference>
<keyword evidence="2" id="KW-0677">Repeat</keyword>
<dbReference type="PRINTS" id="PR00449">
    <property type="entry name" value="RASTRNSFRMNG"/>
</dbReference>
<dbReference type="SUPFAM" id="SSF48350">
    <property type="entry name" value="GTPase activation domain, GAP"/>
    <property type="match status" value="1"/>
</dbReference>
<evidence type="ECO:0000256" key="3">
    <source>
        <dbReference type="SAM" id="MobiDB-lite"/>
    </source>
</evidence>
<dbReference type="InterPro" id="IPR057284">
    <property type="entry name" value="FF_RHG35_4th"/>
</dbReference>
<dbReference type="InterPro" id="IPR045786">
    <property type="entry name" value="RhoGAP_pG1_pG2"/>
</dbReference>
<dbReference type="GO" id="GO:0008361">
    <property type="term" value="P:regulation of cell size"/>
    <property type="evidence" value="ECO:0000318"/>
    <property type="project" value="GO_Central"/>
</dbReference>
<dbReference type="PROSITE" id="PS51852">
    <property type="entry name" value="PG1"/>
    <property type="match status" value="1"/>
</dbReference>
<feature type="compositionally biased region" description="Basic and acidic residues" evidence="3">
    <location>
        <begin position="1007"/>
        <end position="1037"/>
    </location>
</feature>
<dbReference type="InterPro" id="IPR008936">
    <property type="entry name" value="Rho_GTPase_activation_prot"/>
</dbReference>
<evidence type="ECO:0000259" key="5">
    <source>
        <dbReference type="PROSITE" id="PS51852"/>
    </source>
</evidence>
<feature type="domain" description="Rho-GAP" evidence="4">
    <location>
        <begin position="1292"/>
        <end position="1487"/>
    </location>
</feature>
<dbReference type="GeneTree" id="ENSGT01030000234635"/>
<dbReference type="Gene3D" id="1.10.555.10">
    <property type="entry name" value="Rho GTPase activation protein"/>
    <property type="match status" value="1"/>
</dbReference>
<dbReference type="Pfam" id="PF16512">
    <property type="entry name" value="RhoGAP-FF1"/>
    <property type="match status" value="1"/>
</dbReference>
<organism evidence="7 8">
    <name type="scientific">Ciona intestinalis</name>
    <name type="common">Transparent sea squirt</name>
    <name type="synonym">Ascidia intestinalis</name>
    <dbReference type="NCBI Taxonomy" id="7719"/>
    <lineage>
        <taxon>Eukaryota</taxon>
        <taxon>Metazoa</taxon>
        <taxon>Chordata</taxon>
        <taxon>Tunicata</taxon>
        <taxon>Ascidiacea</taxon>
        <taxon>Phlebobranchia</taxon>
        <taxon>Cionidae</taxon>
        <taxon>Ciona</taxon>
    </lineage>
</organism>
<dbReference type="Ensembl" id="ENSCINT00000032035.1">
    <property type="protein sequence ID" value="ENSCINP00000032219.1"/>
    <property type="gene ID" value="ENSCING00000023216.1"/>
</dbReference>
<dbReference type="GO" id="GO:0005829">
    <property type="term" value="C:cytosol"/>
    <property type="evidence" value="ECO:0000318"/>
    <property type="project" value="GO_Central"/>
</dbReference>
<evidence type="ECO:0000259" key="4">
    <source>
        <dbReference type="PROSITE" id="PS50238"/>
    </source>
</evidence>
<dbReference type="InterPro" id="IPR039007">
    <property type="entry name" value="pG1"/>
</dbReference>
<dbReference type="OMA" id="EFRYMIT"/>
<dbReference type="InterPro" id="IPR051978">
    <property type="entry name" value="Rho-GAP_domain"/>
</dbReference>
<feature type="region of interest" description="Disordered" evidence="3">
    <location>
        <begin position="1195"/>
        <end position="1220"/>
    </location>
</feature>
<dbReference type="Gene3D" id="3.40.50.300">
    <property type="entry name" value="P-loop containing nucleotide triphosphate hydrolases"/>
    <property type="match status" value="1"/>
</dbReference>
<dbReference type="InterPro" id="IPR036517">
    <property type="entry name" value="FF_domain_sf"/>
</dbReference>
<reference evidence="7" key="2">
    <citation type="submission" date="2025-08" db="UniProtKB">
        <authorList>
            <consortium name="Ensembl"/>
        </authorList>
    </citation>
    <scope>IDENTIFICATION</scope>
</reference>
<dbReference type="InterPro" id="IPR002713">
    <property type="entry name" value="FF_domain"/>
</dbReference>
<dbReference type="Proteomes" id="UP000008144">
    <property type="component" value="Unassembled WGS sequence"/>
</dbReference>
<keyword evidence="1" id="KW-0343">GTPase activation</keyword>
<dbReference type="Pfam" id="PF00620">
    <property type="entry name" value="RhoGAP"/>
    <property type="match status" value="1"/>
</dbReference>
<evidence type="ECO:0000256" key="1">
    <source>
        <dbReference type="ARBA" id="ARBA00022468"/>
    </source>
</evidence>
<feature type="region of interest" description="Disordered" evidence="3">
    <location>
        <begin position="1261"/>
        <end position="1282"/>
    </location>
</feature>
<feature type="region of interest" description="Disordered" evidence="3">
    <location>
        <begin position="979"/>
        <end position="1045"/>
    </location>
</feature>
<dbReference type="Gene3D" id="1.10.10.440">
    <property type="entry name" value="FF domain"/>
    <property type="match status" value="2"/>
</dbReference>
<evidence type="ECO:0000259" key="6">
    <source>
        <dbReference type="PROSITE" id="PS51853"/>
    </source>
</evidence>
<feature type="compositionally biased region" description="Polar residues" evidence="3">
    <location>
        <begin position="997"/>
        <end position="1006"/>
    </location>
</feature>
<dbReference type="PANTHER" id="PTHR46005">
    <property type="entry name" value="RHO GTPASE-ACTIVATING PROTEIN 190"/>
    <property type="match status" value="1"/>
</dbReference>
<protein>
    <submittedName>
        <fullName evidence="7">Rho GTPase-activating protein 35</fullName>
    </submittedName>
</protein>
<dbReference type="Pfam" id="PF23083">
    <property type="entry name" value="FF_RHG35_4th"/>
    <property type="match status" value="1"/>
</dbReference>
<dbReference type="PROSITE" id="PS51853">
    <property type="entry name" value="PG2"/>
    <property type="match status" value="1"/>
</dbReference>
<dbReference type="InterPro" id="IPR000198">
    <property type="entry name" value="RhoGAP_dom"/>
</dbReference>
<evidence type="ECO:0000313" key="7">
    <source>
        <dbReference type="Ensembl" id="ENSCINP00000032219.1"/>
    </source>
</evidence>
<dbReference type="STRING" id="7719.ENSCINP00000032219"/>
<dbReference type="InParanoid" id="H2XRD5"/>
<gene>
    <name evidence="7" type="primary">LOC100184804</name>
</gene>
<proteinExistence type="predicted"/>
<dbReference type="PROSITE" id="PS50238">
    <property type="entry name" value="RHOGAP"/>
    <property type="match status" value="1"/>
</dbReference>
<dbReference type="SUPFAM" id="SSF52540">
    <property type="entry name" value="P-loop containing nucleoside triphosphate hydrolases"/>
    <property type="match status" value="1"/>
</dbReference>
<dbReference type="GO" id="GO:0050770">
    <property type="term" value="P:regulation of axonogenesis"/>
    <property type="evidence" value="ECO:0000318"/>
    <property type="project" value="GO_Central"/>
</dbReference>
<name>H2XRD5_CIOIN</name>
<dbReference type="PANTHER" id="PTHR46005:SF4">
    <property type="entry name" value="RHO GTPASE-ACTIVATING PROTEIN 190"/>
    <property type="match status" value="1"/>
</dbReference>
<dbReference type="InterPro" id="IPR039006">
    <property type="entry name" value="RhoGAP_pG2"/>
</dbReference>